<accession>A0A1F6TP91</accession>
<protein>
    <recommendedName>
        <fullName evidence="5">DUF4124 domain-containing protein</fullName>
    </recommendedName>
</protein>
<feature type="region of interest" description="Disordered" evidence="1">
    <location>
        <begin position="56"/>
        <end position="105"/>
    </location>
</feature>
<gene>
    <name evidence="3" type="ORF">A2151_03545</name>
</gene>
<reference evidence="3 4" key="1">
    <citation type="journal article" date="2016" name="Nat. Commun.">
        <title>Thousands of microbial genomes shed light on interconnected biogeochemical processes in an aquifer system.</title>
        <authorList>
            <person name="Anantharaman K."/>
            <person name="Brown C.T."/>
            <person name="Hug L.A."/>
            <person name="Sharon I."/>
            <person name="Castelle C.J."/>
            <person name="Probst A.J."/>
            <person name="Thomas B.C."/>
            <person name="Singh A."/>
            <person name="Wilkins M.J."/>
            <person name="Karaoz U."/>
            <person name="Brodie E.L."/>
            <person name="Williams K.H."/>
            <person name="Hubbard S.S."/>
            <person name="Banfield J.F."/>
        </authorList>
    </citation>
    <scope>NUCLEOTIDE SEQUENCE [LARGE SCALE GENOMIC DNA]</scope>
</reference>
<evidence type="ECO:0008006" key="5">
    <source>
        <dbReference type="Google" id="ProtNLM"/>
    </source>
</evidence>
<organism evidence="3 4">
    <name type="scientific">Candidatus Muproteobacteria bacterium RBG_16_65_34</name>
    <dbReference type="NCBI Taxonomy" id="1817760"/>
    <lineage>
        <taxon>Bacteria</taxon>
        <taxon>Pseudomonadati</taxon>
        <taxon>Pseudomonadota</taxon>
        <taxon>Candidatus Muproteobacteria</taxon>
    </lineage>
</organism>
<dbReference type="Proteomes" id="UP000178885">
    <property type="component" value="Unassembled WGS sequence"/>
</dbReference>
<sequence length="216" mass="24300">MKLPSAVLLSLLTLGLTAPAFGAAGDKDKEKSGKIKKCQDETGKWHYGDTAAQECAKSKVTEISEKGTKKKEIDAPPTEAELADRERRKEGEERERHQAEERARRDQILLSTYAHEDDIVYVRDRKIAQIENAIKASEETLNPLRAALARMETQQAGENKKGDKTGAEQSAKHIAQTKAQIARHEAVIADKRKEQEAIRKEAETDLARYREIKRKK</sequence>
<feature type="chain" id="PRO_5009526758" description="DUF4124 domain-containing protein" evidence="2">
    <location>
        <begin position="23"/>
        <end position="216"/>
    </location>
</feature>
<proteinExistence type="predicted"/>
<dbReference type="EMBL" id="MFSU01000069">
    <property type="protein sequence ID" value="OGI46957.1"/>
    <property type="molecule type" value="Genomic_DNA"/>
</dbReference>
<evidence type="ECO:0000313" key="3">
    <source>
        <dbReference type="EMBL" id="OGI46957.1"/>
    </source>
</evidence>
<feature type="region of interest" description="Disordered" evidence="1">
    <location>
        <begin position="152"/>
        <end position="196"/>
    </location>
</feature>
<feature type="signal peptide" evidence="2">
    <location>
        <begin position="1"/>
        <end position="22"/>
    </location>
</feature>
<feature type="compositionally biased region" description="Basic and acidic residues" evidence="1">
    <location>
        <begin position="56"/>
        <end position="74"/>
    </location>
</feature>
<evidence type="ECO:0000313" key="4">
    <source>
        <dbReference type="Proteomes" id="UP000178885"/>
    </source>
</evidence>
<evidence type="ECO:0000256" key="1">
    <source>
        <dbReference type="SAM" id="MobiDB-lite"/>
    </source>
</evidence>
<keyword evidence="2" id="KW-0732">Signal</keyword>
<dbReference type="STRING" id="1817760.A2151_03545"/>
<dbReference type="AlphaFoldDB" id="A0A1F6TP91"/>
<feature type="compositionally biased region" description="Basic and acidic residues" evidence="1">
    <location>
        <begin position="182"/>
        <end position="196"/>
    </location>
</feature>
<name>A0A1F6TP91_9PROT</name>
<feature type="compositionally biased region" description="Basic and acidic residues" evidence="1">
    <location>
        <begin position="82"/>
        <end position="105"/>
    </location>
</feature>
<comment type="caution">
    <text evidence="3">The sequence shown here is derived from an EMBL/GenBank/DDBJ whole genome shotgun (WGS) entry which is preliminary data.</text>
</comment>
<evidence type="ECO:0000256" key="2">
    <source>
        <dbReference type="SAM" id="SignalP"/>
    </source>
</evidence>